<sequence length="310" mass="32952">MNYKKRVVMSTRAKKIQWLAGAFIIAVFSFTHAVAQTGIGTLNPANNSSIVTTGGNVVIDNTGKLGVLVANPITAIDLRSGTNGSFAVGMTDQTASEAGAGALRYNPNPAIGVKGYMEYSDGTNWLGFFPFGKPRIVVMAEKTTQNTYVFETGAVAIGAYTTGMPPRSSAYLTHWTEKLDSDSGTPTNNFDPATGEFIAPRAGVYFATFTFALADNNVNTGGNNQTEAIWEVRNPGGTITQRVKTNNGYPSDTGSGPTNVVKVGSACTVSVYLNQGDKLRPFSWVSVSFGTDMRLFDVSGGYNVLTIVEQ</sequence>
<dbReference type="EMBL" id="QPKV01000004">
    <property type="protein sequence ID" value="RDC56144.1"/>
    <property type="molecule type" value="Genomic_DNA"/>
</dbReference>
<dbReference type="InterPro" id="IPR008983">
    <property type="entry name" value="Tumour_necrosis_fac-like_dom"/>
</dbReference>
<evidence type="ECO:0000313" key="1">
    <source>
        <dbReference type="EMBL" id="RDC56144.1"/>
    </source>
</evidence>
<organism evidence="1 2">
    <name type="scientific">Pedobacter chinensis</name>
    <dbReference type="NCBI Taxonomy" id="2282421"/>
    <lineage>
        <taxon>Bacteria</taxon>
        <taxon>Pseudomonadati</taxon>
        <taxon>Bacteroidota</taxon>
        <taxon>Sphingobacteriia</taxon>
        <taxon>Sphingobacteriales</taxon>
        <taxon>Sphingobacteriaceae</taxon>
        <taxon>Pedobacter</taxon>
    </lineage>
</organism>
<dbReference type="RefSeq" id="WP_115402875.1">
    <property type="nucleotide sequence ID" value="NZ_QPKV01000004.1"/>
</dbReference>
<name>A0A369PUE1_9SPHI</name>
<reference evidence="1 2" key="1">
    <citation type="submission" date="2018-07" db="EMBL/GenBank/DDBJ databases">
        <title>Pedobacter sp. nov., isolated from soil.</title>
        <authorList>
            <person name="Zhou L.Y."/>
            <person name="Du Z.J."/>
        </authorList>
    </citation>
    <scope>NUCLEOTIDE SEQUENCE [LARGE SCALE GENOMIC DNA]</scope>
    <source>
        <strain evidence="1 2">JDX94</strain>
    </source>
</reference>
<keyword evidence="2" id="KW-1185">Reference proteome</keyword>
<comment type="caution">
    <text evidence="1">The sequence shown here is derived from an EMBL/GenBank/DDBJ whole genome shotgun (WGS) entry which is preliminary data.</text>
</comment>
<accession>A0A369PUE1</accession>
<dbReference type="Proteomes" id="UP000253961">
    <property type="component" value="Unassembled WGS sequence"/>
</dbReference>
<evidence type="ECO:0000313" key="2">
    <source>
        <dbReference type="Proteomes" id="UP000253961"/>
    </source>
</evidence>
<gene>
    <name evidence="1" type="ORF">DU508_11020</name>
</gene>
<proteinExistence type="predicted"/>
<dbReference type="Gene3D" id="2.60.120.40">
    <property type="match status" value="1"/>
</dbReference>
<evidence type="ECO:0008006" key="3">
    <source>
        <dbReference type="Google" id="ProtNLM"/>
    </source>
</evidence>
<dbReference type="AlphaFoldDB" id="A0A369PUE1"/>
<dbReference type="OrthoDB" id="1240046at2"/>
<protein>
    <recommendedName>
        <fullName evidence="3">C1q domain-containing protein</fullName>
    </recommendedName>
</protein>